<evidence type="ECO:0000313" key="11">
    <source>
        <dbReference type="Proteomes" id="UP000664056"/>
    </source>
</evidence>
<sequence length="299" mass="33629">MKTTSYGNIMAAISFLIWGLTPIYYRLMPSAQMDELLAMRIIASVPVGLVLVYFITGKLPEFRRVWHDKRSLLYTLIAALLMCISWSTFTWALTNDRVIDASLGFFISPLMMVALGVLVLKETLSPGKKLAIFFAALGLGYQIVHYGEIPYVALTMGVFFTLYGFCKKKIAYDWSTTLFFEALLLAPVATIYMAMKYAQGDAVSLSSDLSTLLLYLGSGPVTIAPLIFYSIAIRYTNMTNIGLMQYIEPTLQFLLAVFIFAEYFDQVKMVSFGLIWFGLLLTIAETLANRVKRRSVRLT</sequence>
<feature type="transmembrane region" description="Helical" evidence="8">
    <location>
        <begin position="101"/>
        <end position="120"/>
    </location>
</feature>
<feature type="transmembrane region" description="Helical" evidence="8">
    <location>
        <begin position="178"/>
        <end position="197"/>
    </location>
</feature>
<keyword evidence="5 8" id="KW-0812">Transmembrane</keyword>
<feature type="transmembrane region" description="Helical" evidence="8">
    <location>
        <begin position="37"/>
        <end position="59"/>
    </location>
</feature>
<comment type="similarity">
    <text evidence="2">Belongs to the EamA transporter family.</text>
</comment>
<evidence type="ECO:0000256" key="1">
    <source>
        <dbReference type="ARBA" id="ARBA00004651"/>
    </source>
</evidence>
<dbReference type="EMBL" id="JAFKOQ010000001">
    <property type="protein sequence ID" value="MBN8120258.1"/>
    <property type="molecule type" value="Genomic_DNA"/>
</dbReference>
<feature type="transmembrane region" description="Helical" evidence="8">
    <location>
        <begin position="270"/>
        <end position="288"/>
    </location>
</feature>
<dbReference type="InterPro" id="IPR000620">
    <property type="entry name" value="EamA_dom"/>
</dbReference>
<evidence type="ECO:0000256" key="4">
    <source>
        <dbReference type="ARBA" id="ARBA00022475"/>
    </source>
</evidence>
<dbReference type="NCBIfam" id="TIGR00688">
    <property type="entry name" value="rarD"/>
    <property type="match status" value="1"/>
</dbReference>
<feature type="transmembrane region" description="Helical" evidence="8">
    <location>
        <begin position="127"/>
        <end position="143"/>
    </location>
</feature>
<protein>
    <submittedName>
        <fullName evidence="10">EamA family transporter RarD</fullName>
    </submittedName>
</protein>
<keyword evidence="3" id="KW-0813">Transport</keyword>
<dbReference type="GO" id="GO:0005886">
    <property type="term" value="C:plasma membrane"/>
    <property type="evidence" value="ECO:0007669"/>
    <property type="project" value="UniProtKB-SubCell"/>
</dbReference>
<feature type="transmembrane region" description="Helical" evidence="8">
    <location>
        <begin position="7"/>
        <end position="25"/>
    </location>
</feature>
<feature type="transmembrane region" description="Helical" evidence="8">
    <location>
        <begin position="243"/>
        <end position="264"/>
    </location>
</feature>
<dbReference type="SUPFAM" id="SSF103481">
    <property type="entry name" value="Multidrug resistance efflux transporter EmrE"/>
    <property type="match status" value="2"/>
</dbReference>
<evidence type="ECO:0000256" key="2">
    <source>
        <dbReference type="ARBA" id="ARBA00007362"/>
    </source>
</evidence>
<feature type="transmembrane region" description="Helical" evidence="8">
    <location>
        <begin position="209"/>
        <end position="231"/>
    </location>
</feature>
<gene>
    <name evidence="10" type="primary">rarD</name>
    <name evidence="10" type="ORF">J0J18_00825</name>
</gene>
<comment type="subcellular location">
    <subcellularLocation>
        <location evidence="1">Cell membrane</location>
        <topology evidence="1">Multi-pass membrane protein</topology>
    </subcellularLocation>
</comment>
<dbReference type="PANTHER" id="PTHR22911">
    <property type="entry name" value="ACYL-MALONYL CONDENSING ENZYME-RELATED"/>
    <property type="match status" value="1"/>
</dbReference>
<keyword evidence="4" id="KW-1003">Cell membrane</keyword>
<keyword evidence="7 8" id="KW-0472">Membrane</keyword>
<evidence type="ECO:0000256" key="5">
    <source>
        <dbReference type="ARBA" id="ARBA00022692"/>
    </source>
</evidence>
<dbReference type="PANTHER" id="PTHR22911:SF137">
    <property type="entry name" value="SOLUTE CARRIER FAMILY 35 MEMBER G2-RELATED"/>
    <property type="match status" value="1"/>
</dbReference>
<evidence type="ECO:0000256" key="6">
    <source>
        <dbReference type="ARBA" id="ARBA00022989"/>
    </source>
</evidence>
<proteinExistence type="inferred from homology"/>
<feature type="transmembrane region" description="Helical" evidence="8">
    <location>
        <begin position="149"/>
        <end position="166"/>
    </location>
</feature>
<reference evidence="10" key="1">
    <citation type="submission" date="2021-03" db="EMBL/GenBank/DDBJ databases">
        <title>Study of the foodborne Vibrio vulnificus isolates from China.</title>
        <authorList>
            <person name="Zheng Z."/>
            <person name="Ye L."/>
        </authorList>
    </citation>
    <scope>NUCLEOTIDE SEQUENCE</scope>
    <source>
        <strain evidence="10">Vv1582</strain>
    </source>
</reference>
<dbReference type="Proteomes" id="UP000664056">
    <property type="component" value="Unassembled WGS sequence"/>
</dbReference>
<dbReference type="Pfam" id="PF00892">
    <property type="entry name" value="EamA"/>
    <property type="match status" value="2"/>
</dbReference>
<keyword evidence="6 8" id="KW-1133">Transmembrane helix</keyword>
<feature type="transmembrane region" description="Helical" evidence="8">
    <location>
        <begin position="71"/>
        <end position="89"/>
    </location>
</feature>
<evidence type="ECO:0000259" key="9">
    <source>
        <dbReference type="Pfam" id="PF00892"/>
    </source>
</evidence>
<dbReference type="GeneID" id="93898251"/>
<dbReference type="InterPro" id="IPR037185">
    <property type="entry name" value="EmrE-like"/>
</dbReference>
<feature type="domain" description="EamA" evidence="9">
    <location>
        <begin position="152"/>
        <end position="283"/>
    </location>
</feature>
<dbReference type="RefSeq" id="WP_017422525.1">
    <property type="nucleotide sequence ID" value="NZ_CP014637.1"/>
</dbReference>
<evidence type="ECO:0000256" key="3">
    <source>
        <dbReference type="ARBA" id="ARBA00022448"/>
    </source>
</evidence>
<evidence type="ECO:0000256" key="7">
    <source>
        <dbReference type="ARBA" id="ARBA00023136"/>
    </source>
</evidence>
<dbReference type="AlphaFoldDB" id="A0AAW4H5F2"/>
<evidence type="ECO:0000256" key="8">
    <source>
        <dbReference type="SAM" id="Phobius"/>
    </source>
</evidence>
<feature type="domain" description="EamA" evidence="9">
    <location>
        <begin position="6"/>
        <end position="139"/>
    </location>
</feature>
<dbReference type="InterPro" id="IPR004626">
    <property type="entry name" value="RarD"/>
</dbReference>
<name>A0AAW4H5F2_VIBVL</name>
<organism evidence="10 11">
    <name type="scientific">Vibrio vulnificus</name>
    <dbReference type="NCBI Taxonomy" id="672"/>
    <lineage>
        <taxon>Bacteria</taxon>
        <taxon>Pseudomonadati</taxon>
        <taxon>Pseudomonadota</taxon>
        <taxon>Gammaproteobacteria</taxon>
        <taxon>Vibrionales</taxon>
        <taxon>Vibrionaceae</taxon>
        <taxon>Vibrio</taxon>
    </lineage>
</organism>
<accession>A0AAW4H5F2</accession>
<comment type="caution">
    <text evidence="10">The sequence shown here is derived from an EMBL/GenBank/DDBJ whole genome shotgun (WGS) entry which is preliminary data.</text>
</comment>
<evidence type="ECO:0000313" key="10">
    <source>
        <dbReference type="EMBL" id="MBN8120258.1"/>
    </source>
</evidence>